<dbReference type="Pfam" id="PF00078">
    <property type="entry name" value="RVT_1"/>
    <property type="match status" value="1"/>
</dbReference>
<dbReference type="Gene3D" id="1.10.340.70">
    <property type="match status" value="1"/>
</dbReference>
<dbReference type="PROSITE" id="PS50878">
    <property type="entry name" value="RT_POL"/>
    <property type="match status" value="1"/>
</dbReference>
<reference evidence="5 7" key="1">
    <citation type="submission" date="2018-03" db="EMBL/GenBank/DDBJ databases">
        <title>Draft genome sequence of Rohu Carp (Labeo rohita).</title>
        <authorList>
            <person name="Das P."/>
            <person name="Kushwaha B."/>
            <person name="Joshi C.G."/>
            <person name="Kumar D."/>
            <person name="Nagpure N.S."/>
            <person name="Sahoo L."/>
            <person name="Das S.P."/>
            <person name="Bit A."/>
            <person name="Patnaik S."/>
            <person name="Meher P.K."/>
            <person name="Jayasankar P."/>
            <person name="Koringa P.G."/>
            <person name="Patel N.V."/>
            <person name="Hinsu A.T."/>
            <person name="Kumar R."/>
            <person name="Pandey M."/>
            <person name="Agarwal S."/>
            <person name="Srivastava S."/>
            <person name="Singh M."/>
            <person name="Iquebal M.A."/>
            <person name="Jaiswal S."/>
            <person name="Angadi U.B."/>
            <person name="Kumar N."/>
            <person name="Raza M."/>
            <person name="Shah T.M."/>
            <person name="Rai A."/>
            <person name="Jena J.K."/>
        </authorList>
    </citation>
    <scope>NUCLEOTIDE SEQUENCE [LARGE SCALE GENOMIC DNA]</scope>
    <source>
        <strain evidence="5">DASCIFA01</strain>
        <tissue evidence="5">Testis</tissue>
    </source>
</reference>
<dbReference type="Proteomes" id="UP000290572">
    <property type="component" value="Unassembled WGS sequence"/>
</dbReference>
<dbReference type="PANTHER" id="PTHR37984">
    <property type="entry name" value="PROTEIN CBG26694"/>
    <property type="match status" value="1"/>
</dbReference>
<dbReference type="InterPro" id="IPR043128">
    <property type="entry name" value="Rev_trsase/Diguanyl_cyclase"/>
</dbReference>
<evidence type="ECO:0000313" key="7">
    <source>
        <dbReference type="Proteomes" id="UP000290572"/>
    </source>
</evidence>
<dbReference type="Pfam" id="PF17919">
    <property type="entry name" value="RT_RNaseH_2"/>
    <property type="match status" value="1"/>
</dbReference>
<dbReference type="GO" id="GO:0004523">
    <property type="term" value="F:RNA-DNA hybrid ribonuclease activity"/>
    <property type="evidence" value="ECO:0007669"/>
    <property type="project" value="UniProtKB-EC"/>
</dbReference>
<dbReference type="InterPro" id="IPR043502">
    <property type="entry name" value="DNA/RNA_pol_sf"/>
</dbReference>
<comment type="caution">
    <text evidence="5">The sequence shown here is derived from an EMBL/GenBank/DDBJ whole genome shotgun (WGS) entry which is preliminary data.</text>
</comment>
<dbReference type="InterPro" id="IPR041588">
    <property type="entry name" value="Integrase_H2C2"/>
</dbReference>
<evidence type="ECO:0000256" key="2">
    <source>
        <dbReference type="ARBA" id="ARBA00012180"/>
    </source>
</evidence>
<evidence type="ECO:0000256" key="1">
    <source>
        <dbReference type="ARBA" id="ARBA00010879"/>
    </source>
</evidence>
<evidence type="ECO:0000256" key="3">
    <source>
        <dbReference type="ARBA" id="ARBA00039658"/>
    </source>
</evidence>
<dbReference type="EMBL" id="QBIY01013072">
    <property type="protein sequence ID" value="RXN12268.1"/>
    <property type="molecule type" value="Genomic_DNA"/>
</dbReference>
<dbReference type="Pfam" id="PF17921">
    <property type="entry name" value="Integrase_H2C2"/>
    <property type="match status" value="1"/>
</dbReference>
<protein>
    <recommendedName>
        <fullName evidence="3">Gypsy retrotransposon integrase-like protein 1</fullName>
        <ecNumber evidence="2">3.1.26.4</ecNumber>
    </recommendedName>
</protein>
<dbReference type="EMBL" id="QBIY01010563">
    <property type="protein sequence ID" value="RXN35818.1"/>
    <property type="molecule type" value="Genomic_DNA"/>
</dbReference>
<comment type="similarity">
    <text evidence="1">Belongs to the beta type-B retroviral polymerase family. HERV class-II K(HML-2) pol subfamily.</text>
</comment>
<dbReference type="STRING" id="84645.A0A498LUX0"/>
<dbReference type="Gene3D" id="3.10.10.10">
    <property type="entry name" value="HIV Type 1 Reverse Transcriptase, subunit A, domain 1"/>
    <property type="match status" value="1"/>
</dbReference>
<dbReference type="InterPro" id="IPR000477">
    <property type="entry name" value="RT_dom"/>
</dbReference>
<dbReference type="AlphaFoldDB" id="A0A498LUX0"/>
<gene>
    <name evidence="6" type="ORF">ROHU_014147</name>
    <name evidence="5" type="ORF">ROHU_029614</name>
</gene>
<accession>A0A498LUX0</accession>
<evidence type="ECO:0000313" key="5">
    <source>
        <dbReference type="EMBL" id="RXN12268.1"/>
    </source>
</evidence>
<dbReference type="PANTHER" id="PTHR37984:SF15">
    <property type="entry name" value="INTEGRASE CATALYTIC DOMAIN-CONTAINING PROTEIN"/>
    <property type="match status" value="1"/>
</dbReference>
<dbReference type="CDD" id="cd01647">
    <property type="entry name" value="RT_LTR"/>
    <property type="match status" value="1"/>
</dbReference>
<dbReference type="InterPro" id="IPR050951">
    <property type="entry name" value="Retrovirus_Pol_polyprotein"/>
</dbReference>
<dbReference type="CDD" id="cd09274">
    <property type="entry name" value="RNase_HI_RT_Ty3"/>
    <property type="match status" value="1"/>
</dbReference>
<keyword evidence="7" id="KW-1185">Reference proteome</keyword>
<proteinExistence type="inferred from homology"/>
<dbReference type="FunFam" id="1.10.340.70:FF:000001">
    <property type="entry name" value="Retrovirus-related Pol polyprotein from transposon gypsy-like Protein"/>
    <property type="match status" value="1"/>
</dbReference>
<dbReference type="FunFam" id="3.30.70.270:FF:000020">
    <property type="entry name" value="Transposon Tf2-6 polyprotein-like Protein"/>
    <property type="match status" value="1"/>
</dbReference>
<dbReference type="Gene3D" id="3.10.20.370">
    <property type="match status" value="1"/>
</dbReference>
<organism evidence="5 7">
    <name type="scientific">Labeo rohita</name>
    <name type="common">Indian major carp</name>
    <name type="synonym">Cyprinus rohita</name>
    <dbReference type="NCBI Taxonomy" id="84645"/>
    <lineage>
        <taxon>Eukaryota</taxon>
        <taxon>Metazoa</taxon>
        <taxon>Chordata</taxon>
        <taxon>Craniata</taxon>
        <taxon>Vertebrata</taxon>
        <taxon>Euteleostomi</taxon>
        <taxon>Actinopterygii</taxon>
        <taxon>Neopterygii</taxon>
        <taxon>Teleostei</taxon>
        <taxon>Ostariophysi</taxon>
        <taxon>Cypriniformes</taxon>
        <taxon>Cyprinidae</taxon>
        <taxon>Labeoninae</taxon>
        <taxon>Labeonini</taxon>
        <taxon>Labeo</taxon>
    </lineage>
</organism>
<sequence>MWFSVLDLRSGYYQIPLGEADQEKTAFICPVGFYQFQRMPQGICGAPVTFQRVMEKTVGDMNLLEVLVYLDDLIVFGRTLEEHEERLLKVLDRLQSEGLKLSLDKCTFCQTSVSYVGHIVSQEGVSTDPSKIDAVKSWPRPQNVSELRSFLGFCGYYRRFVKDYSKVSYPLNQLLQGCLPTTSLKKIKAGLLPPRVVYKASDPFGSRWTDACEAAFNDLKLRLTQAPVLVFANPQLPYVLHVDACCEGLGGVLYQDQRQGLRPVAFVSRSLTPSEKNYPVHKLEFLALKWAVVDKLHDYLYGAKFEVQTDHNPLTYVLTTAKLDAVGHRWLAALSAYDFSLKYRPGRQNVDSDALSRCPHGKMKDQKWTNIPSSGVRSLCKIPGQDLVNASRVVTSLGGSPKSIPKAYCNLATLEAFIIPKLSSMDLSCAQQDDPCLGEIWRALKEGNLSTVKKEAHQDLPLIMREWDILVLDNGLMFRCTQAPDRSHRKQLCLPKRFHEVVLKSLHDDSGHLGFDKTYGFVKERFYWPKMKADVGKYCQTCARCVKR</sequence>
<feature type="domain" description="Reverse transcriptase" evidence="4">
    <location>
        <begin position="1"/>
        <end position="120"/>
    </location>
</feature>
<dbReference type="Gene3D" id="3.30.70.270">
    <property type="match status" value="2"/>
</dbReference>
<evidence type="ECO:0000313" key="6">
    <source>
        <dbReference type="EMBL" id="RXN35818.1"/>
    </source>
</evidence>
<evidence type="ECO:0000259" key="4">
    <source>
        <dbReference type="PROSITE" id="PS50878"/>
    </source>
</evidence>
<dbReference type="FunFam" id="3.10.20.370:FF:000001">
    <property type="entry name" value="Retrovirus-related Pol polyprotein from transposon 17.6-like protein"/>
    <property type="match status" value="1"/>
</dbReference>
<dbReference type="SUPFAM" id="SSF56672">
    <property type="entry name" value="DNA/RNA polymerases"/>
    <property type="match status" value="1"/>
</dbReference>
<dbReference type="EC" id="3.1.26.4" evidence="2"/>
<dbReference type="InterPro" id="IPR041577">
    <property type="entry name" value="RT_RNaseH_2"/>
</dbReference>
<name>A0A498LUX0_LABRO</name>